<dbReference type="OrthoDB" id="1934437at2"/>
<comment type="caution">
    <text evidence="3">The sequence shown here is derived from an EMBL/GenBank/DDBJ whole genome shotgun (WGS) entry which is preliminary data.</text>
</comment>
<keyword evidence="3" id="KW-0131">Cell cycle</keyword>
<proteinExistence type="predicted"/>
<feature type="transmembrane region" description="Helical" evidence="2">
    <location>
        <begin position="56"/>
        <end position="74"/>
    </location>
</feature>
<organism evidence="3 4">
    <name type="scientific">Clostridium puniceum</name>
    <dbReference type="NCBI Taxonomy" id="29367"/>
    <lineage>
        <taxon>Bacteria</taxon>
        <taxon>Bacillati</taxon>
        <taxon>Bacillota</taxon>
        <taxon>Clostridia</taxon>
        <taxon>Eubacteriales</taxon>
        <taxon>Clostridiaceae</taxon>
        <taxon>Clostridium</taxon>
    </lineage>
</organism>
<keyword evidence="2" id="KW-0812">Transmembrane</keyword>
<dbReference type="AlphaFoldDB" id="A0A1S8TTM7"/>
<reference evidence="3 4" key="1">
    <citation type="submission" date="2016-05" db="EMBL/GenBank/DDBJ databases">
        <title>Microbial solvent formation.</title>
        <authorList>
            <person name="Poehlein A."/>
            <person name="Montoya Solano J.D."/>
            <person name="Flitsch S."/>
            <person name="Krabben P."/>
            <person name="Duerre P."/>
            <person name="Daniel R."/>
        </authorList>
    </citation>
    <scope>NUCLEOTIDE SEQUENCE [LARGE SCALE GENOMIC DNA]</scope>
    <source>
        <strain evidence="3 4">DSM 2619</strain>
    </source>
</reference>
<evidence type="ECO:0000313" key="4">
    <source>
        <dbReference type="Proteomes" id="UP000190890"/>
    </source>
</evidence>
<dbReference type="Proteomes" id="UP000190890">
    <property type="component" value="Unassembled WGS sequence"/>
</dbReference>
<dbReference type="EMBL" id="LZZM01000073">
    <property type="protein sequence ID" value="OOM81041.1"/>
    <property type="molecule type" value="Genomic_DNA"/>
</dbReference>
<keyword evidence="4" id="KW-1185">Reference proteome</keyword>
<protein>
    <submittedName>
        <fullName evidence="3">Cell division protein FtsL</fullName>
    </submittedName>
</protein>
<evidence type="ECO:0000256" key="2">
    <source>
        <dbReference type="SAM" id="Phobius"/>
    </source>
</evidence>
<keyword evidence="2" id="KW-1133">Transmembrane helix</keyword>
<keyword evidence="2" id="KW-0472">Membrane</keyword>
<keyword evidence="1" id="KW-0175">Coiled coil</keyword>
<accession>A0A1S8TTM7</accession>
<name>A0A1S8TTM7_9CLOT</name>
<dbReference type="GO" id="GO:0051301">
    <property type="term" value="P:cell division"/>
    <property type="evidence" value="ECO:0007669"/>
    <property type="project" value="UniProtKB-KW"/>
</dbReference>
<gene>
    <name evidence="3" type="primary">ftsL</name>
    <name evidence="3" type="ORF">CLPUN_12010</name>
</gene>
<evidence type="ECO:0000256" key="1">
    <source>
        <dbReference type="SAM" id="Coils"/>
    </source>
</evidence>
<sequence length="169" mass="19689">MARREYDYIKGSIALAPERKRRVQKPDKKYKQIQKRKKLQSKNALMRNKRKNDRKYVLTIAIVILSLGFITISSDSKVYNMQKKVTDLNTQIKQTEEANEALKVKLLKFSSLNNIQQNAGTKLSMIVPKKEETVKIDFSENYFKDLKSNVSENNTKETTLFSKLINLIK</sequence>
<evidence type="ECO:0000313" key="3">
    <source>
        <dbReference type="EMBL" id="OOM81041.1"/>
    </source>
</evidence>
<dbReference type="STRING" id="29367.CLPUN_12010"/>
<dbReference type="RefSeq" id="WP_077846417.1">
    <property type="nucleotide sequence ID" value="NZ_LZZM01000073.1"/>
</dbReference>
<feature type="coiled-coil region" evidence="1">
    <location>
        <begin position="78"/>
        <end position="105"/>
    </location>
</feature>
<keyword evidence="3" id="KW-0132">Cell division</keyword>